<dbReference type="Gramene" id="ERN02439">
    <property type="protein sequence ID" value="ERN02439"/>
    <property type="gene ID" value="AMTR_s00096p00161330"/>
</dbReference>
<evidence type="ECO:0000313" key="2">
    <source>
        <dbReference type="Proteomes" id="UP000017836"/>
    </source>
</evidence>
<dbReference type="EMBL" id="KI394634">
    <property type="protein sequence ID" value="ERN02439.1"/>
    <property type="molecule type" value="Genomic_DNA"/>
</dbReference>
<keyword evidence="2" id="KW-1185">Reference proteome</keyword>
<dbReference type="AlphaFoldDB" id="W1P457"/>
<protein>
    <submittedName>
        <fullName evidence="1">Uncharacterized protein</fullName>
    </submittedName>
</protein>
<sequence length="98" mass="10957">MCSHTMLRLPDDPSSAYVLLVSCDPSTPCDFRLLVTLRLSKALRSPQPIVPLSPWLTEKPPVIPVKLPQSPRKPLQIPFPQSRLSLPKLPMQTPKIPL</sequence>
<gene>
    <name evidence="1" type="ORF">AMTR_s00096p00161330</name>
</gene>
<organism evidence="1 2">
    <name type="scientific">Amborella trichopoda</name>
    <dbReference type="NCBI Taxonomy" id="13333"/>
    <lineage>
        <taxon>Eukaryota</taxon>
        <taxon>Viridiplantae</taxon>
        <taxon>Streptophyta</taxon>
        <taxon>Embryophyta</taxon>
        <taxon>Tracheophyta</taxon>
        <taxon>Spermatophyta</taxon>
        <taxon>Magnoliopsida</taxon>
        <taxon>Amborellales</taxon>
        <taxon>Amborellaceae</taxon>
        <taxon>Amborella</taxon>
    </lineage>
</organism>
<name>W1P457_AMBTC</name>
<proteinExistence type="predicted"/>
<dbReference type="Proteomes" id="UP000017836">
    <property type="component" value="Unassembled WGS sequence"/>
</dbReference>
<evidence type="ECO:0000313" key="1">
    <source>
        <dbReference type="EMBL" id="ERN02439.1"/>
    </source>
</evidence>
<reference evidence="2" key="1">
    <citation type="journal article" date="2013" name="Science">
        <title>The Amborella genome and the evolution of flowering plants.</title>
        <authorList>
            <consortium name="Amborella Genome Project"/>
        </authorList>
    </citation>
    <scope>NUCLEOTIDE SEQUENCE [LARGE SCALE GENOMIC DNA]</scope>
</reference>
<dbReference type="HOGENOM" id="CLU_2336466_0_0_1"/>
<accession>W1P457</accession>